<sequence length="108" mass="12267">MSCPLQNMKDATVCVMGHHPFPGQTFVLVVFGLADFKGDQNLRAGRKKKIRQVFLLKYKPQQQPSYRGLLLHYCCIPNGLFEASERGLQLCSANPWLRGLEHEDFSSN</sequence>
<proteinExistence type="predicted"/>
<dbReference type="AlphaFoldDB" id="A0A091DLM0"/>
<reference evidence="1 2" key="1">
    <citation type="submission" date="2013-11" db="EMBL/GenBank/DDBJ databases">
        <title>The Damaraland mole rat (Fukomys damarensis) genome and evolution of African mole rats.</title>
        <authorList>
            <person name="Gladyshev V.N."/>
            <person name="Fang X."/>
        </authorList>
    </citation>
    <scope>NUCLEOTIDE SEQUENCE [LARGE SCALE GENOMIC DNA]</scope>
    <source>
        <tissue evidence="1">Liver</tissue>
    </source>
</reference>
<name>A0A091DLM0_FUKDA</name>
<organism evidence="1 2">
    <name type="scientific">Fukomys damarensis</name>
    <name type="common">Damaraland mole rat</name>
    <name type="synonym">Cryptomys damarensis</name>
    <dbReference type="NCBI Taxonomy" id="885580"/>
    <lineage>
        <taxon>Eukaryota</taxon>
        <taxon>Metazoa</taxon>
        <taxon>Chordata</taxon>
        <taxon>Craniata</taxon>
        <taxon>Vertebrata</taxon>
        <taxon>Euteleostomi</taxon>
        <taxon>Mammalia</taxon>
        <taxon>Eutheria</taxon>
        <taxon>Euarchontoglires</taxon>
        <taxon>Glires</taxon>
        <taxon>Rodentia</taxon>
        <taxon>Hystricomorpha</taxon>
        <taxon>Bathyergidae</taxon>
        <taxon>Fukomys</taxon>
    </lineage>
</organism>
<evidence type="ECO:0000313" key="2">
    <source>
        <dbReference type="Proteomes" id="UP000028990"/>
    </source>
</evidence>
<keyword evidence="2" id="KW-1185">Reference proteome</keyword>
<dbReference type="EMBL" id="KN122286">
    <property type="protein sequence ID" value="KFO31363.1"/>
    <property type="molecule type" value="Genomic_DNA"/>
</dbReference>
<dbReference type="Proteomes" id="UP000028990">
    <property type="component" value="Unassembled WGS sequence"/>
</dbReference>
<accession>A0A091DLM0</accession>
<evidence type="ECO:0000313" key="1">
    <source>
        <dbReference type="EMBL" id="KFO31363.1"/>
    </source>
</evidence>
<gene>
    <name evidence="1" type="ORF">H920_07198</name>
</gene>
<protein>
    <submittedName>
        <fullName evidence="1">Uncharacterized protein</fullName>
    </submittedName>
</protein>